<dbReference type="GO" id="GO:0016798">
    <property type="term" value="F:hydrolase activity, acting on glycosyl bonds"/>
    <property type="evidence" value="ECO:0007669"/>
    <property type="project" value="UniProtKB-KW"/>
</dbReference>
<sequence length="259" mass="28146">MAGNKPGFLIETALLTHGLYSVDDQLLVDIWPKDIGLLAWVEKGEIKTGNIKDYIPFRKQSSRLMRIDCFNLDKALSEGLSGALTASGTMAVCAKMGIPLAVTGGMGGIGDIKGEQLCPDLPALRDLPVALISTSPKDMLDIPATIGWLMDSGVSVYGRYSPSCTGFMFKHDLVKITGVYNGELPLKKMLLLYEIPAEKRLTDMSILRRAIAAGKEAEAKGQYYHPAANRMIDVLTEGKSSLLQLDSIILNAKWAKMLV</sequence>
<organism evidence="1 2">
    <name type="scientific">Lutispora saccharofermentans</name>
    <dbReference type="NCBI Taxonomy" id="3024236"/>
    <lineage>
        <taxon>Bacteria</taxon>
        <taxon>Bacillati</taxon>
        <taxon>Bacillota</taxon>
        <taxon>Clostridia</taxon>
        <taxon>Lutisporales</taxon>
        <taxon>Lutisporaceae</taxon>
        <taxon>Lutispora</taxon>
    </lineage>
</organism>
<reference evidence="1 2" key="1">
    <citation type="submission" date="2021-10" db="EMBL/GenBank/DDBJ databases">
        <title>Lutispora strain m25 sp. nov., a thermophilic, non-spore-forming bacterium isolated from a lab-scale methanogenic bioreactor digesting anaerobic sludge.</title>
        <authorList>
            <person name="El Houari A."/>
            <person name="Mcdonald J."/>
        </authorList>
    </citation>
    <scope>NUCLEOTIDE SEQUENCE [LARGE SCALE GENOMIC DNA]</scope>
    <source>
        <strain evidence="2">m25</strain>
    </source>
</reference>
<keyword evidence="2" id="KW-1185">Reference proteome</keyword>
<dbReference type="EMBL" id="JAJEKE010000014">
    <property type="protein sequence ID" value="MCQ1530699.1"/>
    <property type="molecule type" value="Genomic_DNA"/>
</dbReference>
<dbReference type="Gene3D" id="3.40.1790.10">
    <property type="entry name" value="Indigoidine synthase domain"/>
    <property type="match status" value="1"/>
</dbReference>
<gene>
    <name evidence="1" type="ORF">LJD61_14245</name>
</gene>
<keyword evidence="1" id="KW-0326">Glycosidase</keyword>
<dbReference type="Pfam" id="PF04227">
    <property type="entry name" value="Indigoidine_A"/>
    <property type="match status" value="1"/>
</dbReference>
<protein>
    <submittedName>
        <fullName evidence="1">Pseudouridine-5'-phosphate glycosidase</fullName>
    </submittedName>
</protein>
<proteinExistence type="predicted"/>
<name>A0ABT1NHI1_9FIRM</name>
<evidence type="ECO:0000313" key="2">
    <source>
        <dbReference type="Proteomes" id="UP001651880"/>
    </source>
</evidence>
<accession>A0ABT1NHI1</accession>
<dbReference type="RefSeq" id="WP_255228222.1">
    <property type="nucleotide sequence ID" value="NZ_JAJEKE010000014.1"/>
</dbReference>
<keyword evidence="1" id="KW-0378">Hydrolase</keyword>
<comment type="caution">
    <text evidence="1">The sequence shown here is derived from an EMBL/GenBank/DDBJ whole genome shotgun (WGS) entry which is preliminary data.</text>
</comment>
<dbReference type="Proteomes" id="UP001651880">
    <property type="component" value="Unassembled WGS sequence"/>
</dbReference>
<dbReference type="InterPro" id="IPR007342">
    <property type="entry name" value="PsuG"/>
</dbReference>
<dbReference type="SUPFAM" id="SSF110581">
    <property type="entry name" value="Indigoidine synthase A-like"/>
    <property type="match status" value="1"/>
</dbReference>
<evidence type="ECO:0000313" key="1">
    <source>
        <dbReference type="EMBL" id="MCQ1530699.1"/>
    </source>
</evidence>
<dbReference type="InterPro" id="IPR022830">
    <property type="entry name" value="Indigdn_synthA-like"/>
</dbReference>